<keyword evidence="1" id="KW-0472">Membrane</keyword>
<reference evidence="3" key="1">
    <citation type="journal article" date="2019" name="Int. J. Syst. Evol. Microbiol.">
        <title>The Global Catalogue of Microorganisms (GCM) 10K type strain sequencing project: providing services to taxonomists for standard genome sequencing and annotation.</title>
        <authorList>
            <consortium name="The Broad Institute Genomics Platform"/>
            <consortium name="The Broad Institute Genome Sequencing Center for Infectious Disease"/>
            <person name="Wu L."/>
            <person name="Ma J."/>
        </authorList>
    </citation>
    <scope>NUCLEOTIDE SEQUENCE [LARGE SCALE GENOMIC DNA]</scope>
    <source>
        <strain evidence="3">TBRC 1276</strain>
    </source>
</reference>
<evidence type="ECO:0008006" key="4">
    <source>
        <dbReference type="Google" id="ProtNLM"/>
    </source>
</evidence>
<dbReference type="EMBL" id="JBHSBI010000029">
    <property type="protein sequence ID" value="MFC4013703.1"/>
    <property type="molecule type" value="Genomic_DNA"/>
</dbReference>
<keyword evidence="1" id="KW-0812">Transmembrane</keyword>
<dbReference type="InterPro" id="IPR029044">
    <property type="entry name" value="Nucleotide-diphossugar_trans"/>
</dbReference>
<proteinExistence type="predicted"/>
<keyword evidence="3" id="KW-1185">Reference proteome</keyword>
<comment type="caution">
    <text evidence="2">The sequence shown here is derived from an EMBL/GenBank/DDBJ whole genome shotgun (WGS) entry which is preliminary data.</text>
</comment>
<dbReference type="Gene3D" id="3.90.550.10">
    <property type="entry name" value="Spore Coat Polysaccharide Biosynthesis Protein SpsA, Chain A"/>
    <property type="match status" value="1"/>
</dbReference>
<feature type="transmembrane region" description="Helical" evidence="1">
    <location>
        <begin position="254"/>
        <end position="276"/>
    </location>
</feature>
<keyword evidence="1" id="KW-1133">Transmembrane helix</keyword>
<evidence type="ECO:0000313" key="2">
    <source>
        <dbReference type="EMBL" id="MFC4013703.1"/>
    </source>
</evidence>
<dbReference type="Proteomes" id="UP001595851">
    <property type="component" value="Unassembled WGS sequence"/>
</dbReference>
<evidence type="ECO:0000256" key="1">
    <source>
        <dbReference type="SAM" id="Phobius"/>
    </source>
</evidence>
<sequence length="294" mass="33084">MRDDDPRDRPMVVAICAFRCENVLKHVSHNLAQLSGDEYFVLLDRPASPEAEKVAAEVRAAGGTMRIIGATRGLSASRNEVLAEWPEHHVMFADDDVRLDKAAVTAVRESLRAGAHMAGVRLRRPPCRLPWYFTPGQFHLVGWHRDEGEIKIWGACMAVDTAFAHAHGLRFDLKLSRTGKSLQSGEDTTFIKLMRRAGGREALLPEHSVVHDVDRGRLRLRYLLRRAYWQGRTEAGRNETVPGLRKEWNRHRTAGWPLACLYGAATAAGAVHGLLLRLRRSRTPISSQHRPDQM</sequence>
<protein>
    <recommendedName>
        <fullName evidence="4">Glycosyltransferase</fullName>
    </recommendedName>
</protein>
<name>A0ABV8GLH5_9ACTN</name>
<dbReference type="SUPFAM" id="SSF53448">
    <property type="entry name" value="Nucleotide-diphospho-sugar transferases"/>
    <property type="match status" value="1"/>
</dbReference>
<organism evidence="2 3">
    <name type="scientific">Nonomuraea purpurea</name>
    <dbReference type="NCBI Taxonomy" id="1849276"/>
    <lineage>
        <taxon>Bacteria</taxon>
        <taxon>Bacillati</taxon>
        <taxon>Actinomycetota</taxon>
        <taxon>Actinomycetes</taxon>
        <taxon>Streptosporangiales</taxon>
        <taxon>Streptosporangiaceae</taxon>
        <taxon>Nonomuraea</taxon>
    </lineage>
</organism>
<gene>
    <name evidence="2" type="ORF">ACFOY2_41205</name>
</gene>
<accession>A0ABV8GLH5</accession>
<evidence type="ECO:0000313" key="3">
    <source>
        <dbReference type="Proteomes" id="UP001595851"/>
    </source>
</evidence>
<dbReference type="RefSeq" id="WP_379533556.1">
    <property type="nucleotide sequence ID" value="NZ_JBHSBI010000029.1"/>
</dbReference>